<reference evidence="8" key="1">
    <citation type="journal article" date="2019" name="Int. J. Syst. Evol. Microbiol.">
        <title>The Global Catalogue of Microorganisms (GCM) 10K type strain sequencing project: providing services to taxonomists for standard genome sequencing and annotation.</title>
        <authorList>
            <consortium name="The Broad Institute Genomics Platform"/>
            <consortium name="The Broad Institute Genome Sequencing Center for Infectious Disease"/>
            <person name="Wu L."/>
            <person name="Ma J."/>
        </authorList>
    </citation>
    <scope>NUCLEOTIDE SEQUENCE [LARGE SCALE GENOMIC DNA]</scope>
    <source>
        <strain evidence="8">CGMCC 1.15905</strain>
    </source>
</reference>
<dbReference type="Proteomes" id="UP000623419">
    <property type="component" value="Unassembled WGS sequence"/>
</dbReference>
<sequence length="314" mass="35462">MRSHHWAEVGESTFVGGTWLLYGVHRALGRWPFLACLYPVVLAYWLGSPLARRSSLEYLRRLHAAEPGLFARRPGWRASLRHFTFFAETLLDKMLAIGGRIPRERVRFTGYQPMLAASREGQGGIIVTAHMGCLELMQVAATWREGLRVSILVHTANAQRFNQILDRINPEANVRLLQVGDFSPATAMMLADRVAAGEFIAIAGDRVPVAGDRIARANFLGHEAELPAGPYLMAAVLRCPVWLLSCQHEGEGYHARIEFMTARVALPRQDRQAGLDEHAARFADWMAARLRESPYDWFNFYPFWEPSPHGKRDD</sequence>
<keyword evidence="8" id="KW-1185">Reference proteome</keyword>
<dbReference type="EMBL" id="BMKC01000001">
    <property type="protein sequence ID" value="GGA74681.1"/>
    <property type="molecule type" value="Genomic_DNA"/>
</dbReference>
<dbReference type="Pfam" id="PF03279">
    <property type="entry name" value="Lip_A_acyltrans"/>
    <property type="match status" value="1"/>
</dbReference>
<evidence type="ECO:0000256" key="3">
    <source>
        <dbReference type="ARBA" id="ARBA00022519"/>
    </source>
</evidence>
<comment type="subcellular location">
    <subcellularLocation>
        <location evidence="1">Cell inner membrane</location>
    </subcellularLocation>
</comment>
<evidence type="ECO:0008006" key="9">
    <source>
        <dbReference type="Google" id="ProtNLM"/>
    </source>
</evidence>
<gene>
    <name evidence="7" type="ORF">GCM10011521_11110</name>
</gene>
<keyword evidence="6" id="KW-0012">Acyltransferase</keyword>
<name>A0ABQ1HH03_9GAMM</name>
<dbReference type="CDD" id="cd07984">
    <property type="entry name" value="LPLAT_LABLAT-like"/>
    <property type="match status" value="1"/>
</dbReference>
<keyword evidence="5" id="KW-0472">Membrane</keyword>
<proteinExistence type="predicted"/>
<keyword evidence="4" id="KW-0808">Transferase</keyword>
<keyword evidence="3" id="KW-0997">Cell inner membrane</keyword>
<comment type="caution">
    <text evidence="7">The sequence shown here is derived from an EMBL/GenBank/DDBJ whole genome shotgun (WGS) entry which is preliminary data.</text>
</comment>
<evidence type="ECO:0000256" key="4">
    <source>
        <dbReference type="ARBA" id="ARBA00022679"/>
    </source>
</evidence>
<accession>A0ABQ1HH03</accession>
<dbReference type="PANTHER" id="PTHR30606:SF9">
    <property type="entry name" value="LIPID A BIOSYNTHESIS LAUROYLTRANSFERASE"/>
    <property type="match status" value="1"/>
</dbReference>
<organism evidence="7 8">
    <name type="scientific">Arenimonas soli</name>
    <dbReference type="NCBI Taxonomy" id="2269504"/>
    <lineage>
        <taxon>Bacteria</taxon>
        <taxon>Pseudomonadati</taxon>
        <taxon>Pseudomonadota</taxon>
        <taxon>Gammaproteobacteria</taxon>
        <taxon>Lysobacterales</taxon>
        <taxon>Lysobacteraceae</taxon>
        <taxon>Arenimonas</taxon>
    </lineage>
</organism>
<evidence type="ECO:0000313" key="7">
    <source>
        <dbReference type="EMBL" id="GGA74681.1"/>
    </source>
</evidence>
<dbReference type="RefSeq" id="WP_188662082.1">
    <property type="nucleotide sequence ID" value="NZ_BMKC01000001.1"/>
</dbReference>
<dbReference type="PANTHER" id="PTHR30606">
    <property type="entry name" value="LIPID A BIOSYNTHESIS LAUROYL ACYLTRANSFERASE"/>
    <property type="match status" value="1"/>
</dbReference>
<evidence type="ECO:0000256" key="5">
    <source>
        <dbReference type="ARBA" id="ARBA00023136"/>
    </source>
</evidence>
<protein>
    <recommendedName>
        <fullName evidence="9">Acyltransferase</fullName>
    </recommendedName>
</protein>
<evidence type="ECO:0000256" key="1">
    <source>
        <dbReference type="ARBA" id="ARBA00004533"/>
    </source>
</evidence>
<evidence type="ECO:0000256" key="6">
    <source>
        <dbReference type="ARBA" id="ARBA00023315"/>
    </source>
</evidence>
<evidence type="ECO:0000256" key="2">
    <source>
        <dbReference type="ARBA" id="ARBA00022475"/>
    </source>
</evidence>
<keyword evidence="2" id="KW-1003">Cell membrane</keyword>
<dbReference type="InterPro" id="IPR004960">
    <property type="entry name" value="LipA_acyltrans"/>
</dbReference>
<evidence type="ECO:0000313" key="8">
    <source>
        <dbReference type="Proteomes" id="UP000623419"/>
    </source>
</evidence>